<feature type="transmembrane region" description="Helical" evidence="14">
    <location>
        <begin position="98"/>
        <end position="116"/>
    </location>
</feature>
<dbReference type="InterPro" id="IPR015876">
    <property type="entry name" value="Acyl-CoA_DS"/>
</dbReference>
<keyword evidence="10" id="KW-0443">Lipid metabolism</keyword>
<dbReference type="GO" id="GO:0006636">
    <property type="term" value="P:unsaturated fatty acid biosynthetic process"/>
    <property type="evidence" value="ECO:0007669"/>
    <property type="project" value="TreeGrafter"/>
</dbReference>
<keyword evidence="4 13" id="KW-0812">Transmembrane</keyword>
<accession>A0A9P0TUZ5</accession>
<evidence type="ECO:0000256" key="7">
    <source>
        <dbReference type="ARBA" id="ARBA00022989"/>
    </source>
</evidence>
<comment type="domain">
    <text evidence="13">The histidine box domains are involved in binding the catalytic metal ions.</text>
</comment>
<evidence type="ECO:0000256" key="13">
    <source>
        <dbReference type="RuleBase" id="RU000581"/>
    </source>
</evidence>
<protein>
    <recommendedName>
        <fullName evidence="15">Fatty acid desaturase domain-containing protein</fullName>
    </recommendedName>
</protein>
<dbReference type="GO" id="GO:0004768">
    <property type="term" value="F:stearoyl-CoA 9-desaturase activity"/>
    <property type="evidence" value="ECO:0007669"/>
    <property type="project" value="TreeGrafter"/>
</dbReference>
<keyword evidence="7 14" id="KW-1133">Transmembrane helix</keyword>
<evidence type="ECO:0000256" key="9">
    <source>
        <dbReference type="ARBA" id="ARBA00023004"/>
    </source>
</evidence>
<dbReference type="PROSITE" id="PS00476">
    <property type="entry name" value="FATTY_ACID_DESATUR_1"/>
    <property type="match status" value="1"/>
</dbReference>
<feature type="transmembrane region" description="Helical" evidence="14">
    <location>
        <begin position="274"/>
        <end position="293"/>
    </location>
</feature>
<dbReference type="EMBL" id="CALOZG010000042">
    <property type="protein sequence ID" value="CAH4035731.1"/>
    <property type="molecule type" value="Genomic_DNA"/>
</dbReference>
<feature type="domain" description="Fatty acid desaturase" evidence="15">
    <location>
        <begin position="124"/>
        <end position="328"/>
    </location>
</feature>
<dbReference type="PANTHER" id="PTHR11351:SF31">
    <property type="entry name" value="DESATURASE 1, ISOFORM A-RELATED"/>
    <property type="match status" value="1"/>
</dbReference>
<evidence type="ECO:0000256" key="12">
    <source>
        <dbReference type="ARBA" id="ARBA00023160"/>
    </source>
</evidence>
<dbReference type="CDD" id="cd03505">
    <property type="entry name" value="Delta9-FADS-like"/>
    <property type="match status" value="1"/>
</dbReference>
<keyword evidence="6" id="KW-0276">Fatty acid metabolism</keyword>
<comment type="similarity">
    <text evidence="2 13">Belongs to the fatty acid desaturase type 1 family.</text>
</comment>
<keyword evidence="5" id="KW-0479">Metal-binding</keyword>
<comment type="cofactor">
    <cofactor evidence="13">
        <name>Fe(2+)</name>
        <dbReference type="ChEBI" id="CHEBI:29033"/>
    </cofactor>
</comment>
<evidence type="ECO:0000256" key="3">
    <source>
        <dbReference type="ARBA" id="ARBA00022516"/>
    </source>
</evidence>
<keyword evidence="11 14" id="KW-0472">Membrane</keyword>
<evidence type="ECO:0000256" key="4">
    <source>
        <dbReference type="ARBA" id="ARBA00022692"/>
    </source>
</evidence>
<comment type="subcellular location">
    <subcellularLocation>
        <location evidence="1">Membrane</location>
        <topology evidence="1">Multi-pass membrane protein</topology>
    </subcellularLocation>
</comment>
<dbReference type="InterPro" id="IPR001522">
    <property type="entry name" value="FADS-1_CS"/>
</dbReference>
<keyword evidence="17" id="KW-1185">Reference proteome</keyword>
<comment type="caution">
    <text evidence="16">The sequence shown here is derived from an EMBL/GenBank/DDBJ whole genome shotgun (WGS) entry which is preliminary data.</text>
</comment>
<evidence type="ECO:0000256" key="14">
    <source>
        <dbReference type="SAM" id="Phobius"/>
    </source>
</evidence>
<dbReference type="Proteomes" id="UP001152562">
    <property type="component" value="Unassembled WGS sequence"/>
</dbReference>
<dbReference type="GO" id="GO:0005506">
    <property type="term" value="F:iron ion binding"/>
    <property type="evidence" value="ECO:0007669"/>
    <property type="project" value="TreeGrafter"/>
</dbReference>
<evidence type="ECO:0000256" key="6">
    <source>
        <dbReference type="ARBA" id="ARBA00022832"/>
    </source>
</evidence>
<organism evidence="16 17">
    <name type="scientific">Pieris brassicae</name>
    <name type="common">White butterfly</name>
    <name type="synonym">Large white butterfly</name>
    <dbReference type="NCBI Taxonomy" id="7116"/>
    <lineage>
        <taxon>Eukaryota</taxon>
        <taxon>Metazoa</taxon>
        <taxon>Ecdysozoa</taxon>
        <taxon>Arthropoda</taxon>
        <taxon>Hexapoda</taxon>
        <taxon>Insecta</taxon>
        <taxon>Pterygota</taxon>
        <taxon>Neoptera</taxon>
        <taxon>Endopterygota</taxon>
        <taxon>Lepidoptera</taxon>
        <taxon>Glossata</taxon>
        <taxon>Ditrysia</taxon>
        <taxon>Papilionoidea</taxon>
        <taxon>Pieridae</taxon>
        <taxon>Pierinae</taxon>
        <taxon>Pieris</taxon>
    </lineage>
</organism>
<dbReference type="InterPro" id="IPR005804">
    <property type="entry name" value="FA_desaturase_dom"/>
</dbReference>
<evidence type="ECO:0000256" key="2">
    <source>
        <dbReference type="ARBA" id="ARBA00009295"/>
    </source>
</evidence>
<feature type="transmembrane region" description="Helical" evidence="14">
    <location>
        <begin position="241"/>
        <end position="262"/>
    </location>
</feature>
<sequence length="386" mass="45119">MELMYPNQTYEAQMKAQMVQPTDDQRIRKRSIIIHLFQKERISAKKRKMKEEIVKPMAPNTSKDVIDNDFVDAEESKLEKMVGPQAGPWKYEIIYGRLAVFGYFHLAALYGLYLAFTAGPAWSTIIFHCIVFFFAIIGVYFGLHRLWSHNAFKAKLPLQILMIVWTSLTFQFSALNWIRDHRLHHKYTDTDADPHNAARGFFFSHIGWLLVKKHPEVKRRGKFTDMRDVYANPVLRFQNKWAVPFIGSICFIIPTLIPMYFWNEGLNVAWHLSFLRFVASLHQVFLVNSYAHFVGTRPYDKRILPTDNRSLNYVVLGEGFHNFHHAFPWDYRSAELGTLFFNPTTWFIEFFAKIGWAYDLKTASKSVIEGRAQRTGDGTRVQNKSN</sequence>
<proteinExistence type="inferred from homology"/>
<name>A0A9P0TUZ5_PIEBR</name>
<dbReference type="PANTHER" id="PTHR11351">
    <property type="entry name" value="ACYL-COA DESATURASE"/>
    <property type="match status" value="1"/>
</dbReference>
<evidence type="ECO:0000256" key="10">
    <source>
        <dbReference type="ARBA" id="ARBA00023098"/>
    </source>
</evidence>
<keyword evidence="3 13" id="KW-0444">Lipid biosynthesis</keyword>
<dbReference type="GO" id="GO:0005789">
    <property type="term" value="C:endoplasmic reticulum membrane"/>
    <property type="evidence" value="ECO:0007669"/>
    <property type="project" value="TreeGrafter"/>
</dbReference>
<gene>
    <name evidence="16" type="ORF">PIBRA_LOCUS11765</name>
</gene>
<dbReference type="Pfam" id="PF00487">
    <property type="entry name" value="FA_desaturase"/>
    <property type="match status" value="1"/>
</dbReference>
<keyword evidence="8 13" id="KW-0560">Oxidoreductase</keyword>
<evidence type="ECO:0000259" key="15">
    <source>
        <dbReference type="Pfam" id="PF00487"/>
    </source>
</evidence>
<feature type="transmembrane region" description="Helical" evidence="14">
    <location>
        <begin position="122"/>
        <end position="143"/>
    </location>
</feature>
<keyword evidence="9" id="KW-0408">Iron</keyword>
<dbReference type="PRINTS" id="PR00075">
    <property type="entry name" value="FACDDSATRASE"/>
</dbReference>
<evidence type="ECO:0000313" key="17">
    <source>
        <dbReference type="Proteomes" id="UP001152562"/>
    </source>
</evidence>
<feature type="transmembrane region" description="Helical" evidence="14">
    <location>
        <begin position="155"/>
        <end position="174"/>
    </location>
</feature>
<evidence type="ECO:0000256" key="5">
    <source>
        <dbReference type="ARBA" id="ARBA00022723"/>
    </source>
</evidence>
<evidence type="ECO:0000256" key="8">
    <source>
        <dbReference type="ARBA" id="ARBA00023002"/>
    </source>
</evidence>
<keyword evidence="12 13" id="KW-0275">Fatty acid biosynthesis</keyword>
<evidence type="ECO:0000256" key="11">
    <source>
        <dbReference type="ARBA" id="ARBA00023136"/>
    </source>
</evidence>
<dbReference type="AlphaFoldDB" id="A0A9P0TUZ5"/>
<evidence type="ECO:0000256" key="1">
    <source>
        <dbReference type="ARBA" id="ARBA00004141"/>
    </source>
</evidence>
<reference evidence="16" key="1">
    <citation type="submission" date="2022-05" db="EMBL/GenBank/DDBJ databases">
        <authorList>
            <person name="Okamura Y."/>
        </authorList>
    </citation>
    <scope>NUCLEOTIDE SEQUENCE</scope>
</reference>
<evidence type="ECO:0000313" key="16">
    <source>
        <dbReference type="EMBL" id="CAH4035731.1"/>
    </source>
</evidence>